<sequence length="820" mass="89507">MASKSSRNRRKKSRRSKPQVGQMDQHVEVVLNCTFDTADLFSDILKATDPQAEVEGRIDDSAKQFVEGLVGYDPLGALEAIRMMTLPFAPAGVIPAAGAQSGPAVSEILAVALLCASAELDSSLVPKRVDQELCGVISERLISLAHELLNLATVRDLLAADKFDDMAQVAAFVRNNGRWMRGTSYPEMQEETLTGLFGAPAVDSGIKALVGFGVEDALAFLNTCHQMQMDQFNARSQGLADAFNSIDMSTTHVPTDEEKRVAIEGVTGLFNPSAAQAAVPIADVATEAGLSKEAGRKVAEFFAASVPSGDAEEALRTYLDGNSPVRAHPLFVRDDLVMTIHPALIADAVKSGFEDALKNSAHWETYAAHRGKFLEDRVADLFRTLVPGVTEHHGVEYFVPATESEASGEPSGYTKLVEGDHLFVLHDVAFIVEDKAIPLSDRSRTGELSPLRRNLAAAIAKGAEQASRMKQRITQDHGLRLRDGSWIDLTDVREIHSVVTSLDDMPGIATATAKLAGAGLLSPEDIPWTVSLNDLDLIAQLVDRPAEFLLYVRRRTEPKATEMFMAVDELDLFLLFFRMGLYVEPDPVLVAREMPWLGKPRLADLRRHREQVPGLVTSHTDDLDAWYFSLHTPAGGETGVTAPKPQMVPSPLAPLIDWLRDNGIFAWLSIGATLLEGSSDAQQQLADYPGDLTSHPAPNGQPRSIATPWGLTKEDGWLLVWMTRPDAMDGEKVVQRAHAYMVAKKHQLGYLRGASFVYDEPTGSIIGASYDSGQTEVPPEILAELVASLRPLGDMDTQAQMTQRRRAAERAARQTKKKRR</sequence>
<dbReference type="EMBL" id="VIVQ01000001">
    <property type="protein sequence ID" value="TWE13177.1"/>
    <property type="molecule type" value="Genomic_DNA"/>
</dbReference>
<evidence type="ECO:0000313" key="3">
    <source>
        <dbReference type="Proteomes" id="UP000318297"/>
    </source>
</evidence>
<evidence type="ECO:0000256" key="1">
    <source>
        <dbReference type="SAM" id="MobiDB-lite"/>
    </source>
</evidence>
<accession>A0A561EC67</accession>
<evidence type="ECO:0000313" key="2">
    <source>
        <dbReference type="EMBL" id="TWE13177.1"/>
    </source>
</evidence>
<dbReference type="AlphaFoldDB" id="A0A561EC67"/>
<name>A0A561EC67_9MICO</name>
<feature type="region of interest" description="Disordered" evidence="1">
    <location>
        <begin position="795"/>
        <end position="820"/>
    </location>
</feature>
<organism evidence="2 3">
    <name type="scientific">Rudaeicoccus suwonensis</name>
    <dbReference type="NCBI Taxonomy" id="657409"/>
    <lineage>
        <taxon>Bacteria</taxon>
        <taxon>Bacillati</taxon>
        <taxon>Actinomycetota</taxon>
        <taxon>Actinomycetes</taxon>
        <taxon>Micrococcales</taxon>
        <taxon>Dermacoccaceae</taxon>
        <taxon>Rudaeicoccus</taxon>
    </lineage>
</organism>
<feature type="compositionally biased region" description="Basic residues" evidence="1">
    <location>
        <begin position="1"/>
        <end position="17"/>
    </location>
</feature>
<dbReference type="Proteomes" id="UP000318297">
    <property type="component" value="Unassembled WGS sequence"/>
</dbReference>
<gene>
    <name evidence="2" type="ORF">BKA23_2006</name>
</gene>
<proteinExistence type="predicted"/>
<protein>
    <recommendedName>
        <fullName evidence="4">Preprotein translocase subunit SecA</fullName>
    </recommendedName>
</protein>
<comment type="caution">
    <text evidence="2">The sequence shown here is derived from an EMBL/GenBank/DDBJ whole genome shotgun (WGS) entry which is preliminary data.</text>
</comment>
<evidence type="ECO:0008006" key="4">
    <source>
        <dbReference type="Google" id="ProtNLM"/>
    </source>
</evidence>
<keyword evidence="3" id="KW-1185">Reference proteome</keyword>
<feature type="region of interest" description="Disordered" evidence="1">
    <location>
        <begin position="1"/>
        <end position="23"/>
    </location>
</feature>
<reference evidence="2 3" key="1">
    <citation type="submission" date="2019-06" db="EMBL/GenBank/DDBJ databases">
        <title>Sequencing the genomes of 1000 actinobacteria strains.</title>
        <authorList>
            <person name="Klenk H.-P."/>
        </authorList>
    </citation>
    <scope>NUCLEOTIDE SEQUENCE [LARGE SCALE GENOMIC DNA]</scope>
    <source>
        <strain evidence="2 3">DSM 19560</strain>
    </source>
</reference>